<name>A0A4Y2K593_ARAVE</name>
<proteinExistence type="predicted"/>
<feature type="signal peptide" evidence="1">
    <location>
        <begin position="1"/>
        <end position="16"/>
    </location>
</feature>
<gene>
    <name evidence="2" type="ORF">AVEN_183410_1</name>
</gene>
<evidence type="ECO:0008006" key="4">
    <source>
        <dbReference type="Google" id="ProtNLM"/>
    </source>
</evidence>
<organism evidence="2 3">
    <name type="scientific">Araneus ventricosus</name>
    <name type="common">Orbweaver spider</name>
    <name type="synonym">Epeira ventricosa</name>
    <dbReference type="NCBI Taxonomy" id="182803"/>
    <lineage>
        <taxon>Eukaryota</taxon>
        <taxon>Metazoa</taxon>
        <taxon>Ecdysozoa</taxon>
        <taxon>Arthropoda</taxon>
        <taxon>Chelicerata</taxon>
        <taxon>Arachnida</taxon>
        <taxon>Araneae</taxon>
        <taxon>Araneomorphae</taxon>
        <taxon>Entelegynae</taxon>
        <taxon>Araneoidea</taxon>
        <taxon>Araneidae</taxon>
        <taxon>Araneus</taxon>
    </lineage>
</organism>
<comment type="caution">
    <text evidence="2">The sequence shown here is derived from an EMBL/GenBank/DDBJ whole genome shotgun (WGS) entry which is preliminary data.</text>
</comment>
<accession>A0A4Y2K593</accession>
<protein>
    <recommendedName>
        <fullName evidence="4">DUF19 domain-containing protein</fullName>
    </recommendedName>
</protein>
<sequence length="128" mass="14251">MTLFLATLLLGAIVFADDNEDFITSLQCVSSSGNQEICDQFFVCNNMMGEKYTDAYTECLGESLPNGPGSCSETEQLYESESTIRAVNSCIMDKTNDGESNWTTDMEMKNFKNCMVDLGRTCEAQKRN</sequence>
<dbReference type="Proteomes" id="UP000499080">
    <property type="component" value="Unassembled WGS sequence"/>
</dbReference>
<keyword evidence="3" id="KW-1185">Reference proteome</keyword>
<evidence type="ECO:0000256" key="1">
    <source>
        <dbReference type="SAM" id="SignalP"/>
    </source>
</evidence>
<reference evidence="2 3" key="1">
    <citation type="journal article" date="2019" name="Sci. Rep.">
        <title>Orb-weaving spider Araneus ventricosus genome elucidates the spidroin gene catalogue.</title>
        <authorList>
            <person name="Kono N."/>
            <person name="Nakamura H."/>
            <person name="Ohtoshi R."/>
            <person name="Moran D.A.P."/>
            <person name="Shinohara A."/>
            <person name="Yoshida Y."/>
            <person name="Fujiwara M."/>
            <person name="Mori M."/>
            <person name="Tomita M."/>
            <person name="Arakawa K."/>
        </authorList>
    </citation>
    <scope>NUCLEOTIDE SEQUENCE [LARGE SCALE GENOMIC DNA]</scope>
</reference>
<feature type="chain" id="PRO_5021441397" description="DUF19 domain-containing protein" evidence="1">
    <location>
        <begin position="17"/>
        <end position="128"/>
    </location>
</feature>
<dbReference type="EMBL" id="BGPR01004204">
    <property type="protein sequence ID" value="GBM97099.1"/>
    <property type="molecule type" value="Genomic_DNA"/>
</dbReference>
<evidence type="ECO:0000313" key="3">
    <source>
        <dbReference type="Proteomes" id="UP000499080"/>
    </source>
</evidence>
<keyword evidence="1" id="KW-0732">Signal</keyword>
<dbReference type="OrthoDB" id="6469764at2759"/>
<evidence type="ECO:0000313" key="2">
    <source>
        <dbReference type="EMBL" id="GBM97099.1"/>
    </source>
</evidence>
<dbReference type="AlphaFoldDB" id="A0A4Y2K593"/>